<evidence type="ECO:0000256" key="1">
    <source>
        <dbReference type="SAM" id="MobiDB-lite"/>
    </source>
</evidence>
<feature type="compositionally biased region" description="Basic and acidic residues" evidence="1">
    <location>
        <begin position="1"/>
        <end position="15"/>
    </location>
</feature>
<evidence type="ECO:0000313" key="2">
    <source>
        <dbReference type="EMBL" id="MCI80995.1"/>
    </source>
</evidence>
<organism evidence="2 3">
    <name type="scientific">Trifolium medium</name>
    <dbReference type="NCBI Taxonomy" id="97028"/>
    <lineage>
        <taxon>Eukaryota</taxon>
        <taxon>Viridiplantae</taxon>
        <taxon>Streptophyta</taxon>
        <taxon>Embryophyta</taxon>
        <taxon>Tracheophyta</taxon>
        <taxon>Spermatophyta</taxon>
        <taxon>Magnoliopsida</taxon>
        <taxon>eudicotyledons</taxon>
        <taxon>Gunneridae</taxon>
        <taxon>Pentapetalae</taxon>
        <taxon>rosids</taxon>
        <taxon>fabids</taxon>
        <taxon>Fabales</taxon>
        <taxon>Fabaceae</taxon>
        <taxon>Papilionoideae</taxon>
        <taxon>50 kb inversion clade</taxon>
        <taxon>NPAAA clade</taxon>
        <taxon>Hologalegina</taxon>
        <taxon>IRL clade</taxon>
        <taxon>Trifolieae</taxon>
        <taxon>Trifolium</taxon>
    </lineage>
</organism>
<comment type="caution">
    <text evidence="2">The sequence shown here is derived from an EMBL/GenBank/DDBJ whole genome shotgun (WGS) entry which is preliminary data.</text>
</comment>
<name>A0A392V213_9FABA</name>
<dbReference type="Proteomes" id="UP000265520">
    <property type="component" value="Unassembled WGS sequence"/>
</dbReference>
<protein>
    <submittedName>
        <fullName evidence="2">Superkiller viralicidic activity 2-like 2</fullName>
    </submittedName>
</protein>
<reference evidence="2 3" key="1">
    <citation type="journal article" date="2018" name="Front. Plant Sci.">
        <title>Red Clover (Trifolium pratense) and Zigzag Clover (T. medium) - A Picture of Genomic Similarities and Differences.</title>
        <authorList>
            <person name="Dluhosova J."/>
            <person name="Istvanek J."/>
            <person name="Nedelnik J."/>
            <person name="Repkova J."/>
        </authorList>
    </citation>
    <scope>NUCLEOTIDE SEQUENCE [LARGE SCALE GENOMIC DNA]</scope>
    <source>
        <strain evidence="3">cv. 10/8</strain>
        <tissue evidence="2">Leaf</tissue>
    </source>
</reference>
<keyword evidence="3" id="KW-1185">Reference proteome</keyword>
<accession>A0A392V213</accession>
<proteinExistence type="predicted"/>
<feature type="non-terminal residue" evidence="2">
    <location>
        <position position="55"/>
    </location>
</feature>
<dbReference type="AlphaFoldDB" id="A0A392V213"/>
<evidence type="ECO:0000313" key="3">
    <source>
        <dbReference type="Proteomes" id="UP000265520"/>
    </source>
</evidence>
<feature type="region of interest" description="Disordered" evidence="1">
    <location>
        <begin position="1"/>
        <end position="36"/>
    </location>
</feature>
<dbReference type="EMBL" id="LXQA011008185">
    <property type="protein sequence ID" value="MCI80995.1"/>
    <property type="molecule type" value="Genomic_DNA"/>
</dbReference>
<sequence length="55" mass="5937">MEKEEPTTLGKRSEPDPEAITSGGDTSSKPKKCRTAERTCVHEVAVPSGYISTKD</sequence>